<dbReference type="GO" id="GO:0033177">
    <property type="term" value="C:proton-transporting two-sector ATPase complex, proton-transporting domain"/>
    <property type="evidence" value="ECO:0007669"/>
    <property type="project" value="InterPro"/>
</dbReference>
<keyword evidence="4 5" id="KW-0472">Membrane</keyword>
<keyword evidence="6" id="KW-0732">Signal</keyword>
<dbReference type="HOGENOM" id="CLU_144308_0_0_1"/>
<feature type="transmembrane region" description="Helical" evidence="5">
    <location>
        <begin position="118"/>
        <end position="143"/>
    </location>
</feature>
<protein>
    <submittedName>
        <fullName evidence="8">V-type ATP synthase subunit K</fullName>
    </submittedName>
</protein>
<dbReference type="InterPro" id="IPR002379">
    <property type="entry name" value="ATPase_proteolipid_c-like_dom"/>
</dbReference>
<comment type="caution">
    <text evidence="8">The sequence shown here is derived from an EMBL/GenBank/DDBJ whole genome shotgun (WGS) entry which is preliminary data.</text>
</comment>
<evidence type="ECO:0000256" key="4">
    <source>
        <dbReference type="ARBA" id="ARBA00023136"/>
    </source>
</evidence>
<evidence type="ECO:0000256" key="2">
    <source>
        <dbReference type="ARBA" id="ARBA00022692"/>
    </source>
</evidence>
<feature type="signal peptide" evidence="6">
    <location>
        <begin position="1"/>
        <end position="21"/>
    </location>
</feature>
<feature type="transmembrane region" description="Helical" evidence="5">
    <location>
        <begin position="81"/>
        <end position="98"/>
    </location>
</feature>
<reference evidence="9" key="1">
    <citation type="journal article" date="2013" name="PLoS Genet.">
        <title>The genome of Spraguea lophii and the basis of host-microsporidian interactions.</title>
        <authorList>
            <person name="Campbell S.E."/>
            <person name="Williams T.A."/>
            <person name="Yousuf A."/>
            <person name="Soanes D.M."/>
            <person name="Paszkiewicz K.H."/>
            <person name="Williams B.A.P."/>
        </authorList>
    </citation>
    <scope>NUCLEOTIDE SEQUENCE [LARGE SCALE GENOMIC DNA]</scope>
    <source>
        <strain evidence="9">42_110</strain>
    </source>
</reference>
<dbReference type="GO" id="GO:0015078">
    <property type="term" value="F:proton transmembrane transporter activity"/>
    <property type="evidence" value="ECO:0007669"/>
    <property type="project" value="InterPro"/>
</dbReference>
<evidence type="ECO:0000313" key="8">
    <source>
        <dbReference type="EMBL" id="EPR77696.1"/>
    </source>
</evidence>
<feature type="domain" description="V-ATPase proteolipid subunit C-like" evidence="7">
    <location>
        <begin position="86"/>
        <end position="143"/>
    </location>
</feature>
<dbReference type="Gene3D" id="1.20.120.610">
    <property type="entry name" value="lithium bound rotor ring of v- atpase"/>
    <property type="match status" value="1"/>
</dbReference>
<organism evidence="8 9">
    <name type="scientific">Spraguea lophii (strain 42_110)</name>
    <name type="common">Microsporidian parasite</name>
    <dbReference type="NCBI Taxonomy" id="1358809"/>
    <lineage>
        <taxon>Eukaryota</taxon>
        <taxon>Fungi</taxon>
        <taxon>Fungi incertae sedis</taxon>
        <taxon>Microsporidia</taxon>
        <taxon>Spragueidae</taxon>
        <taxon>Spraguea</taxon>
    </lineage>
</organism>
<dbReference type="AlphaFoldDB" id="S7W4N7"/>
<evidence type="ECO:0000259" key="7">
    <source>
        <dbReference type="Pfam" id="PF00137"/>
    </source>
</evidence>
<sequence length="147" mass="16035">MFSFLIASIGLIFLLTLSAYGSSAGLCITAASTTFYAQKRSLITKAYVASLFSSTIFILGFIISMLIMFKISDNMKLEHSFKYLVSGTIYGFSGYFVGNAMGEVSKLAFEALSKDEGFFTSFLIQLTSLELLVIFAFALAVIIMPKA</sequence>
<dbReference type="OMA" id="IGDDYTM"/>
<keyword evidence="3 5" id="KW-1133">Transmembrane helix</keyword>
<comment type="subcellular location">
    <subcellularLocation>
        <location evidence="1">Membrane</location>
        <topology evidence="1">Multi-pass membrane protein</topology>
    </subcellularLocation>
</comment>
<dbReference type="InterPro" id="IPR035921">
    <property type="entry name" value="F/V-ATP_Csub_sf"/>
</dbReference>
<feature type="chain" id="PRO_5004546646" evidence="6">
    <location>
        <begin position="22"/>
        <end position="147"/>
    </location>
</feature>
<dbReference type="InParanoid" id="S7W4N7"/>
<dbReference type="VEuPathDB" id="MicrosporidiaDB:SLOPH_2045"/>
<proteinExistence type="predicted"/>
<keyword evidence="9" id="KW-1185">Reference proteome</keyword>
<dbReference type="EMBL" id="ATCN01001344">
    <property type="protein sequence ID" value="EPR77696.1"/>
    <property type="molecule type" value="Genomic_DNA"/>
</dbReference>
<dbReference type="OrthoDB" id="2189390at2759"/>
<feature type="transmembrane region" description="Helical" evidence="5">
    <location>
        <begin position="47"/>
        <end position="69"/>
    </location>
</feature>
<evidence type="ECO:0000256" key="5">
    <source>
        <dbReference type="SAM" id="Phobius"/>
    </source>
</evidence>
<dbReference type="STRING" id="1358809.S7W4N7"/>
<evidence type="ECO:0000313" key="9">
    <source>
        <dbReference type="Proteomes" id="UP000014978"/>
    </source>
</evidence>
<evidence type="ECO:0000256" key="3">
    <source>
        <dbReference type="ARBA" id="ARBA00022989"/>
    </source>
</evidence>
<evidence type="ECO:0000256" key="1">
    <source>
        <dbReference type="ARBA" id="ARBA00004141"/>
    </source>
</evidence>
<dbReference type="Proteomes" id="UP000014978">
    <property type="component" value="Unassembled WGS sequence"/>
</dbReference>
<dbReference type="SUPFAM" id="SSF81333">
    <property type="entry name" value="F1F0 ATP synthase subunit C"/>
    <property type="match status" value="1"/>
</dbReference>
<gene>
    <name evidence="8" type="ORF">SLOPH_2045</name>
</gene>
<dbReference type="Pfam" id="PF00137">
    <property type="entry name" value="ATP-synt_C"/>
    <property type="match status" value="1"/>
</dbReference>
<evidence type="ECO:0000256" key="6">
    <source>
        <dbReference type="SAM" id="SignalP"/>
    </source>
</evidence>
<name>S7W4N7_SPRLO</name>
<keyword evidence="2 5" id="KW-0812">Transmembrane</keyword>
<accession>S7W4N7</accession>